<dbReference type="PANTHER" id="PTHR11211">
    <property type="entry name" value="IROQUOIS-CLASS HOMEODOMAIN PROTEIN IRX"/>
    <property type="match status" value="1"/>
</dbReference>
<dbReference type="SMART" id="SM00389">
    <property type="entry name" value="HOX"/>
    <property type="match status" value="1"/>
</dbReference>
<dbReference type="PANTHER" id="PTHR11211:SF40">
    <property type="entry name" value="MIRROR, ISOFORM C"/>
    <property type="match status" value="1"/>
</dbReference>
<sequence length="488" mass="52775">MSLSQFGYSYTPTTISTPSQILMSSSTTSSISSISTSCCENGRPIMTDPHTGQTVCSCQYGSGLLSAYSRVPGLTDSMYSTTPYPSQGYVPLGTDPSAFYSPLNPHYDLKENGESPWRSLTQPTACYPYDPAMASYPYGNTYGGMDLNGAARRKNATRETTNTLKAWLYEHRKNPYPTKGEKIMLAIITKMTLTQVSTWFANARRRLKKENKMTWSPRNRCGDDGDDENSNDKLDEDDEEQKKDKIDENSNDTIKDSMDKCENSLLSNAKTDPDQIDVTTFGNSSKQDILGLEPIGIIKDEPNGLPQGFCGPVTDLKTPSMGVNKRLDSPCSNSNDSGLSDVNNSLALNGPVLDSSDALRPRIWSLAHEATSTAIPTSLSASMKDQNTAMNYSKPGSSFTTNTSSMRSWMDSAFPVGSSMFSPSPAGYTNISGSAQNDKSPFSINGSAFNGVSSSGSTSSLLRPYPSLTSLYSPSGSRGSERIPNGTI</sequence>
<dbReference type="GO" id="GO:0000978">
    <property type="term" value="F:RNA polymerase II cis-regulatory region sequence-specific DNA binding"/>
    <property type="evidence" value="ECO:0007669"/>
    <property type="project" value="TreeGrafter"/>
</dbReference>
<name>A0A8B6EY88_MYTGA</name>
<dbReference type="InterPro" id="IPR009057">
    <property type="entry name" value="Homeodomain-like_sf"/>
</dbReference>
<feature type="domain" description="Homeobox" evidence="8">
    <location>
        <begin position="147"/>
        <end position="210"/>
    </location>
</feature>
<keyword evidence="3 6" id="KW-0238">DNA-binding</keyword>
<evidence type="ECO:0000256" key="1">
    <source>
        <dbReference type="ARBA" id="ARBA00004123"/>
    </source>
</evidence>
<dbReference type="SUPFAM" id="SSF46689">
    <property type="entry name" value="Homeodomain-like"/>
    <property type="match status" value="1"/>
</dbReference>
<dbReference type="Gene3D" id="1.10.10.60">
    <property type="entry name" value="Homeodomain-like"/>
    <property type="match status" value="1"/>
</dbReference>
<feature type="region of interest" description="Disordered" evidence="7">
    <location>
        <begin position="214"/>
        <end position="257"/>
    </location>
</feature>
<dbReference type="InterPro" id="IPR008422">
    <property type="entry name" value="KN_HD"/>
</dbReference>
<gene>
    <name evidence="9" type="ORF">MGAL_10B094099</name>
</gene>
<evidence type="ECO:0000256" key="6">
    <source>
        <dbReference type="PROSITE-ProRule" id="PRU00108"/>
    </source>
</evidence>
<protein>
    <recommendedName>
        <fullName evidence="8">Homeobox domain-containing protein</fullName>
    </recommendedName>
</protein>
<keyword evidence="4 6" id="KW-0371">Homeobox</keyword>
<dbReference type="InterPro" id="IPR017970">
    <property type="entry name" value="Homeobox_CS"/>
</dbReference>
<organism evidence="9 10">
    <name type="scientific">Mytilus galloprovincialis</name>
    <name type="common">Mediterranean mussel</name>
    <dbReference type="NCBI Taxonomy" id="29158"/>
    <lineage>
        <taxon>Eukaryota</taxon>
        <taxon>Metazoa</taxon>
        <taxon>Spiralia</taxon>
        <taxon>Lophotrochozoa</taxon>
        <taxon>Mollusca</taxon>
        <taxon>Bivalvia</taxon>
        <taxon>Autobranchia</taxon>
        <taxon>Pteriomorphia</taxon>
        <taxon>Mytilida</taxon>
        <taxon>Mytiloidea</taxon>
        <taxon>Mytilidae</taxon>
        <taxon>Mytilinae</taxon>
        <taxon>Mytilus</taxon>
    </lineage>
</organism>
<feature type="DNA-binding region" description="Homeobox" evidence="6">
    <location>
        <begin position="149"/>
        <end position="211"/>
    </location>
</feature>
<feature type="compositionally biased region" description="Basic and acidic residues" evidence="7">
    <location>
        <begin position="240"/>
        <end position="257"/>
    </location>
</feature>
<comment type="subcellular location">
    <subcellularLocation>
        <location evidence="1 6">Nucleus</location>
    </subcellularLocation>
</comment>
<dbReference type="GO" id="GO:0030182">
    <property type="term" value="P:neuron differentiation"/>
    <property type="evidence" value="ECO:0007669"/>
    <property type="project" value="TreeGrafter"/>
</dbReference>
<comment type="similarity">
    <text evidence="2">Belongs to the TALE/IRO homeobox family.</text>
</comment>
<dbReference type="PROSITE" id="PS00027">
    <property type="entry name" value="HOMEOBOX_1"/>
    <property type="match status" value="1"/>
</dbReference>
<dbReference type="Proteomes" id="UP000596742">
    <property type="component" value="Unassembled WGS sequence"/>
</dbReference>
<dbReference type="GO" id="GO:0048468">
    <property type="term" value="P:cell development"/>
    <property type="evidence" value="ECO:0007669"/>
    <property type="project" value="TreeGrafter"/>
</dbReference>
<evidence type="ECO:0000313" key="9">
    <source>
        <dbReference type="EMBL" id="VDI40659.1"/>
    </source>
</evidence>
<keyword evidence="5 6" id="KW-0539">Nucleus</keyword>
<dbReference type="InterPro" id="IPR001356">
    <property type="entry name" value="HD"/>
</dbReference>
<accession>A0A8B6EY88</accession>
<dbReference type="GO" id="GO:0005634">
    <property type="term" value="C:nucleus"/>
    <property type="evidence" value="ECO:0007669"/>
    <property type="project" value="UniProtKB-SubCell"/>
</dbReference>
<dbReference type="OrthoDB" id="5399138at2759"/>
<evidence type="ECO:0000259" key="8">
    <source>
        <dbReference type="PROSITE" id="PS50071"/>
    </source>
</evidence>
<evidence type="ECO:0000256" key="7">
    <source>
        <dbReference type="SAM" id="MobiDB-lite"/>
    </source>
</evidence>
<evidence type="ECO:0000256" key="4">
    <source>
        <dbReference type="ARBA" id="ARBA00023155"/>
    </source>
</evidence>
<evidence type="ECO:0000313" key="10">
    <source>
        <dbReference type="Proteomes" id="UP000596742"/>
    </source>
</evidence>
<dbReference type="Pfam" id="PF05920">
    <property type="entry name" value="Homeobox_KN"/>
    <property type="match status" value="1"/>
</dbReference>
<dbReference type="AlphaFoldDB" id="A0A8B6EY88"/>
<comment type="caution">
    <text evidence="9">The sequence shown here is derived from an EMBL/GenBank/DDBJ whole genome shotgun (WGS) entry which is preliminary data.</text>
</comment>
<proteinExistence type="inferred from homology"/>
<evidence type="ECO:0000256" key="3">
    <source>
        <dbReference type="ARBA" id="ARBA00023125"/>
    </source>
</evidence>
<dbReference type="EMBL" id="UYJE01005817">
    <property type="protein sequence ID" value="VDI40659.1"/>
    <property type="molecule type" value="Genomic_DNA"/>
</dbReference>
<evidence type="ECO:0000256" key="5">
    <source>
        <dbReference type="ARBA" id="ARBA00023242"/>
    </source>
</evidence>
<evidence type="ECO:0000256" key="2">
    <source>
        <dbReference type="ARBA" id="ARBA00008446"/>
    </source>
</evidence>
<dbReference type="CDD" id="cd00086">
    <property type="entry name" value="homeodomain"/>
    <property type="match status" value="1"/>
</dbReference>
<dbReference type="PROSITE" id="PS50071">
    <property type="entry name" value="HOMEOBOX_2"/>
    <property type="match status" value="1"/>
</dbReference>
<keyword evidence="10" id="KW-1185">Reference proteome</keyword>
<dbReference type="GO" id="GO:0000981">
    <property type="term" value="F:DNA-binding transcription factor activity, RNA polymerase II-specific"/>
    <property type="evidence" value="ECO:0007669"/>
    <property type="project" value="InterPro"/>
</dbReference>
<dbReference type="FunFam" id="1.10.10.60:FF:000003">
    <property type="entry name" value="Iroquois-class homeobox protein IRX"/>
    <property type="match status" value="1"/>
</dbReference>
<reference evidence="9" key="1">
    <citation type="submission" date="2018-11" db="EMBL/GenBank/DDBJ databases">
        <authorList>
            <person name="Alioto T."/>
            <person name="Alioto T."/>
        </authorList>
    </citation>
    <scope>NUCLEOTIDE SEQUENCE</scope>
</reference>
<feature type="compositionally biased region" description="Acidic residues" evidence="7">
    <location>
        <begin position="224"/>
        <end position="239"/>
    </location>
</feature>